<name>A0A1Q4HZC2_9MYCO</name>
<accession>A0A1Q4HZC2</accession>
<dbReference type="Proteomes" id="UP000186438">
    <property type="component" value="Unassembled WGS sequence"/>
</dbReference>
<organism evidence="2 3">
    <name type="scientific">Mycobacterium paraffinicum</name>
    <dbReference type="NCBI Taxonomy" id="53378"/>
    <lineage>
        <taxon>Bacteria</taxon>
        <taxon>Bacillati</taxon>
        <taxon>Actinomycetota</taxon>
        <taxon>Actinomycetes</taxon>
        <taxon>Mycobacteriales</taxon>
        <taxon>Mycobacteriaceae</taxon>
        <taxon>Mycobacterium</taxon>
    </lineage>
</organism>
<gene>
    <name evidence="2" type="ORF">BRW65_06475</name>
</gene>
<feature type="region of interest" description="Disordered" evidence="1">
    <location>
        <begin position="56"/>
        <end position="102"/>
    </location>
</feature>
<dbReference type="OrthoDB" id="4565554at2"/>
<evidence type="ECO:0000256" key="1">
    <source>
        <dbReference type="SAM" id="MobiDB-lite"/>
    </source>
</evidence>
<evidence type="ECO:0000313" key="3">
    <source>
        <dbReference type="Proteomes" id="UP000186438"/>
    </source>
</evidence>
<sequence>MLVDGDYDDARPDGTLGPSESLDSDEVRNDDGDIVVDAPLRWISPDGHLTLDERLAAEEPELGYTEGPPPRAGRHHGQISGSPNDGPSFYTVAREEFDEDAD</sequence>
<feature type="region of interest" description="Disordered" evidence="1">
    <location>
        <begin position="1"/>
        <end position="31"/>
    </location>
</feature>
<keyword evidence="3" id="KW-1185">Reference proteome</keyword>
<evidence type="ECO:0008006" key="4">
    <source>
        <dbReference type="Google" id="ProtNLM"/>
    </source>
</evidence>
<dbReference type="STRING" id="53378.BRW65_06475"/>
<evidence type="ECO:0000313" key="2">
    <source>
        <dbReference type="EMBL" id="OJZ75017.1"/>
    </source>
</evidence>
<dbReference type="AlphaFoldDB" id="A0A1Q4HZC2"/>
<comment type="caution">
    <text evidence="2">The sequence shown here is derived from an EMBL/GenBank/DDBJ whole genome shotgun (WGS) entry which is preliminary data.</text>
</comment>
<dbReference type="RefSeq" id="WP_073872981.1">
    <property type="nucleotide sequence ID" value="NZ_MPNT01000004.1"/>
</dbReference>
<proteinExistence type="predicted"/>
<reference evidence="2 3" key="1">
    <citation type="submission" date="2016-11" db="EMBL/GenBank/DDBJ databases">
        <title>Genome sequences of unsequenced Mycobacteria.</title>
        <authorList>
            <person name="Greninger A.L."/>
            <person name="Fang F."/>
            <person name="Jerome K.R."/>
        </authorList>
    </citation>
    <scope>NUCLEOTIDE SEQUENCE [LARGE SCALE GENOMIC DNA]</scope>
    <source>
        <strain evidence="2 3">M11</strain>
    </source>
</reference>
<dbReference type="EMBL" id="MPNT01000004">
    <property type="protein sequence ID" value="OJZ75017.1"/>
    <property type="molecule type" value="Genomic_DNA"/>
</dbReference>
<protein>
    <recommendedName>
        <fullName evidence="4">DUF5709 domain-containing protein</fullName>
    </recommendedName>
</protein>